<proteinExistence type="predicted"/>
<dbReference type="Proteomes" id="UP000827872">
    <property type="component" value="Linkage Group LG17"/>
</dbReference>
<comment type="caution">
    <text evidence="1">The sequence shown here is derived from an EMBL/GenBank/DDBJ whole genome shotgun (WGS) entry which is preliminary data.</text>
</comment>
<dbReference type="EMBL" id="CM037630">
    <property type="protein sequence ID" value="KAH7987733.1"/>
    <property type="molecule type" value="Genomic_DNA"/>
</dbReference>
<keyword evidence="2" id="KW-1185">Reference proteome</keyword>
<sequence length="72" mass="7818">MASVKTLEAQKSRLTLCRRTCGEHHAGPAWPQGPVSSAASGSRREKRYRSFCQAVSRAIPHAAKLHSFGQAV</sequence>
<reference evidence="1" key="1">
    <citation type="submission" date="2021-08" db="EMBL/GenBank/DDBJ databases">
        <title>The first chromosome-level gecko genome reveals the dynamic sex chromosomes of Neotropical dwarf geckos (Sphaerodactylidae: Sphaerodactylus).</title>
        <authorList>
            <person name="Pinto B.J."/>
            <person name="Keating S.E."/>
            <person name="Gamble T."/>
        </authorList>
    </citation>
    <scope>NUCLEOTIDE SEQUENCE</scope>
    <source>
        <strain evidence="1">TG3544</strain>
    </source>
</reference>
<gene>
    <name evidence="1" type="ORF">K3G42_011207</name>
</gene>
<accession>A0ACB8E615</accession>
<protein>
    <submittedName>
        <fullName evidence="1">Uncharacterized protein</fullName>
    </submittedName>
</protein>
<organism evidence="1 2">
    <name type="scientific">Sphaerodactylus townsendi</name>
    <dbReference type="NCBI Taxonomy" id="933632"/>
    <lineage>
        <taxon>Eukaryota</taxon>
        <taxon>Metazoa</taxon>
        <taxon>Chordata</taxon>
        <taxon>Craniata</taxon>
        <taxon>Vertebrata</taxon>
        <taxon>Euteleostomi</taxon>
        <taxon>Lepidosauria</taxon>
        <taxon>Squamata</taxon>
        <taxon>Bifurcata</taxon>
        <taxon>Gekkota</taxon>
        <taxon>Sphaerodactylidae</taxon>
        <taxon>Sphaerodactylus</taxon>
    </lineage>
</organism>
<name>A0ACB8E615_9SAUR</name>
<evidence type="ECO:0000313" key="2">
    <source>
        <dbReference type="Proteomes" id="UP000827872"/>
    </source>
</evidence>
<evidence type="ECO:0000313" key="1">
    <source>
        <dbReference type="EMBL" id="KAH7987733.1"/>
    </source>
</evidence>